<proteinExistence type="predicted"/>
<dbReference type="CDD" id="cd06267">
    <property type="entry name" value="PBP1_LacI_sugar_binding-like"/>
    <property type="match status" value="1"/>
</dbReference>
<evidence type="ECO:0000313" key="6">
    <source>
        <dbReference type="EMBL" id="GFC71196.1"/>
    </source>
</evidence>
<keyword evidence="1" id="KW-0805">Transcription regulation</keyword>
<evidence type="ECO:0000256" key="2">
    <source>
        <dbReference type="ARBA" id="ARBA00023125"/>
    </source>
</evidence>
<dbReference type="Gene3D" id="3.40.50.2300">
    <property type="match status" value="2"/>
</dbReference>
<keyword evidence="2" id="KW-0238">DNA-binding</keyword>
<evidence type="ECO:0000256" key="3">
    <source>
        <dbReference type="ARBA" id="ARBA00023163"/>
    </source>
</evidence>
<gene>
    <name evidence="6" type="ORF">Tci_843166</name>
</gene>
<dbReference type="SUPFAM" id="SSF53822">
    <property type="entry name" value="Periplasmic binding protein-like I"/>
    <property type="match status" value="1"/>
</dbReference>
<dbReference type="EMBL" id="BKCJ011032334">
    <property type="protein sequence ID" value="GFC71196.1"/>
    <property type="molecule type" value="Genomic_DNA"/>
</dbReference>
<organism evidence="6">
    <name type="scientific">Tanacetum cinerariifolium</name>
    <name type="common">Dalmatian daisy</name>
    <name type="synonym">Chrysanthemum cinerariifolium</name>
    <dbReference type="NCBI Taxonomy" id="118510"/>
    <lineage>
        <taxon>Eukaryota</taxon>
        <taxon>Viridiplantae</taxon>
        <taxon>Streptophyta</taxon>
        <taxon>Embryophyta</taxon>
        <taxon>Tracheophyta</taxon>
        <taxon>Spermatophyta</taxon>
        <taxon>Magnoliopsida</taxon>
        <taxon>eudicotyledons</taxon>
        <taxon>Gunneridae</taxon>
        <taxon>Pentapetalae</taxon>
        <taxon>asterids</taxon>
        <taxon>campanulids</taxon>
        <taxon>Asterales</taxon>
        <taxon>Asteraceae</taxon>
        <taxon>Asteroideae</taxon>
        <taxon>Anthemideae</taxon>
        <taxon>Anthemidinae</taxon>
        <taxon>Tanacetum</taxon>
    </lineage>
</organism>
<keyword evidence="3" id="KW-0804">Transcription</keyword>
<protein>
    <submittedName>
        <fullName evidence="6">Uncharacterized protein</fullName>
    </submittedName>
</protein>
<dbReference type="GO" id="GO:0000976">
    <property type="term" value="F:transcription cis-regulatory region binding"/>
    <property type="evidence" value="ECO:0007669"/>
    <property type="project" value="TreeGrafter"/>
</dbReference>
<dbReference type="Pfam" id="PF13377">
    <property type="entry name" value="Peripla_BP_3"/>
    <property type="match status" value="1"/>
</dbReference>
<dbReference type="PANTHER" id="PTHR30146">
    <property type="entry name" value="LACI-RELATED TRANSCRIPTIONAL REPRESSOR"/>
    <property type="match status" value="1"/>
</dbReference>
<evidence type="ECO:0000259" key="4">
    <source>
        <dbReference type="Pfam" id="PF00532"/>
    </source>
</evidence>
<feature type="non-terminal residue" evidence="6">
    <location>
        <position position="195"/>
    </location>
</feature>
<dbReference type="InterPro" id="IPR028082">
    <property type="entry name" value="Peripla_BP_I"/>
</dbReference>
<feature type="domain" description="Periplasmic binding protein/LacI sugar binding" evidence="4">
    <location>
        <begin position="24"/>
        <end position="78"/>
    </location>
</feature>
<sequence>MAKQLDYQPNVFAQSLKSSQSFLIGVIVPDMERPFFATAVSGIQQVAADAGYRVMICQSKESYKEEVSNVRALVASRIPLVHFDRVCNAVDSAQVVLDNWGGAYAVTEHLLQRGCRRIAILTGPESLLISRQRIDGYRSALHSSHIAPCVAYEIYSDFQAASALAALKTWLALPEPPDAIFTANYRNAFDIMFAL</sequence>
<dbReference type="PANTHER" id="PTHR30146:SF109">
    <property type="entry name" value="HTH-TYPE TRANSCRIPTIONAL REGULATOR GALS"/>
    <property type="match status" value="1"/>
</dbReference>
<evidence type="ECO:0000256" key="1">
    <source>
        <dbReference type="ARBA" id="ARBA00023015"/>
    </source>
</evidence>
<comment type="caution">
    <text evidence="6">The sequence shown here is derived from an EMBL/GenBank/DDBJ whole genome shotgun (WGS) entry which is preliminary data.</text>
</comment>
<dbReference type="AlphaFoldDB" id="A0A699QLQ6"/>
<dbReference type="InterPro" id="IPR046335">
    <property type="entry name" value="LacI/GalR-like_sensor"/>
</dbReference>
<dbReference type="Pfam" id="PF00532">
    <property type="entry name" value="Peripla_BP_1"/>
    <property type="match status" value="1"/>
</dbReference>
<reference evidence="6" key="1">
    <citation type="journal article" date="2019" name="Sci. Rep.">
        <title>Draft genome of Tanacetum cinerariifolium, the natural source of mosquito coil.</title>
        <authorList>
            <person name="Yamashiro T."/>
            <person name="Shiraishi A."/>
            <person name="Satake H."/>
            <person name="Nakayama K."/>
        </authorList>
    </citation>
    <scope>NUCLEOTIDE SEQUENCE</scope>
</reference>
<dbReference type="GO" id="GO:0003700">
    <property type="term" value="F:DNA-binding transcription factor activity"/>
    <property type="evidence" value="ECO:0007669"/>
    <property type="project" value="TreeGrafter"/>
</dbReference>
<dbReference type="InterPro" id="IPR001761">
    <property type="entry name" value="Peripla_BP/Lac1_sug-bd_dom"/>
</dbReference>
<evidence type="ECO:0000259" key="5">
    <source>
        <dbReference type="Pfam" id="PF13377"/>
    </source>
</evidence>
<name>A0A699QLQ6_TANCI</name>
<feature type="domain" description="Transcriptional regulator LacI/GalR-like sensor" evidence="5">
    <location>
        <begin position="107"/>
        <end position="193"/>
    </location>
</feature>
<accession>A0A699QLQ6</accession>